<dbReference type="Gene3D" id="3.30.1520.10">
    <property type="entry name" value="Phox-like domain"/>
    <property type="match status" value="1"/>
</dbReference>
<evidence type="ECO:0000313" key="8">
    <source>
        <dbReference type="EMBL" id="TPX47028.1"/>
    </source>
</evidence>
<evidence type="ECO:0000259" key="7">
    <source>
        <dbReference type="PROSITE" id="PS51207"/>
    </source>
</evidence>
<keyword evidence="4" id="KW-0812">Transmembrane</keyword>
<feature type="compositionally biased region" description="Polar residues" evidence="3">
    <location>
        <begin position="963"/>
        <end position="976"/>
    </location>
</feature>
<dbReference type="SMART" id="SM00313">
    <property type="entry name" value="PXA"/>
    <property type="match status" value="1"/>
</dbReference>
<evidence type="ECO:0000256" key="2">
    <source>
        <dbReference type="SAM" id="Coils"/>
    </source>
</evidence>
<feature type="region of interest" description="Disordered" evidence="3">
    <location>
        <begin position="1002"/>
        <end position="1090"/>
    </location>
</feature>
<sequence>MEPPTTHVCHTRPRSLPPPPRIAIVMTRILAHPRLSMAIAAALAILYHYAYLTAFLHYNLFILGTYSLIVLVYPWLQRSTLVHRIGSFPPPSFIQPSHLNAALNTAACSKAVPTDPHASTTTTSPSDRKVKRALDRISSLVVRDFVQSWYAKTSPDPAFPLRIETVLRQAAHKIYLRCSTVDWDAFLTRRVMPLVTQHVADYRIATEMLMMGGKKNIVVSDVGASIEADCQLARYFRGGNLHPAINTNPAPTIPSELNYLRKVVDAILPSLFAPGEVHSRLFAVLLREIIACRIIQPILDSISDSDYWMQNIQVMADKIIQEQNLHNKIQESDERLHGTDPSESHSAQPHYEIDYPPTFDGFMKKIKKCNDLSEALQIRDALVTDIRTRSKETEGMALDDLVHGILVRERRTYINQLTQALARLEKRIEALGGSTKKVSDADPESAARARPSLFNLLEEPYLSYFMEHMDQEGRVQYLRFWLSVDGLRFHLKANTTTHGLDITDWRTLFDDVRQVYNTYLADQAPAKIDLSNPALVKQVEVLIADLDERANQALQGAQLSTPPMILAPIFKAQSDVWSIMEAHDHPSFLTSQRYIKFSNQVSQMSPLRSHKMRNMLHVKWSHGDNKPGRSLSSSLDLLSGPYRRPPTPELRHGRSTSSSDTLSFNASPDGPYISSPLTNAYNNNNNNLSSPDFSIPDISSSPHPADRLSNDGVLRATEIQMRWNSHDSADPSLAARDPRLKKKRSIMEFKQALKNSVVSSLKPMAVRQRMTSPTRGDSDIEDTETPVVVNRHQQADIEEELRMLVNSTEPTFGLPTLLKNRRRTPTYSRRDPSDKVVTSRYPEYLSDQSSPTTSNTPTTPTAPAIVVVNGNVAANELSDRSDDDDGRQGAFSQFRRKGREAARQLSPSNIFRRSTTTSYKFSSSQTPRAKADSVTAQDTVIHEEVDVEAESSQFQALGLAPRNDNSSGSIAPSPSFLQPPRSVVILSTDMALSEGALTGTLSDYEDDGVPGHDSNHHIDRIHHNHDGSGATDDSDQEDLDGGESGNEEDLESDDNDGLTDYTRQEQQDSCGNAETLHHWNGDSGGSELPPFTTVVDGFDLPPIIPPPPHAVELSVKIAQLMIELAEVQTKIRAAEESGQERQTIRDMRDWEGFLKSQEAAARVAMRDLEAKELENFLIPGRIFVSITDVLRRDVNARDRPGKPYAYQFQVHRRPADRDESGWMLERTHDDFNKLHQSLRSRFPTLMGSLKPPRVSERRHDGRSVTHRESIDDIARLKLKVYLETLLRFPELCRSSELRNFMASESISGCLLALASNDVKSRRAKFSPIYKRPFPFMFQPRIDDPVSENGGSFTQSDSLYSHSQLNPTKIDRNDANGTVKSDLSATIKTDGYSPPPPLGLVPSPAVLPPHYGQTHGRRGSMSESVVIDSDRGVTQQGGDVVEHTKAMAAVMDLLSELFELRDRSNWFRRQAIGIAIQTIFSKNLEKRMSDALAWALSDDSLSHHLDVLVNSLWPGGVWWAWANTTPTMTSSNLNKIDNYPSSSTRTKEQRAKTQYIAEVKLQRLLPELVGAVVGRTNAKKGALRLCRTFQNGRLDRELAYRLLDAFIEGVFPDVVAAAQPASVATLSAHSLQTSNSRG</sequence>
<name>A0A507D6Y6_9FUNG</name>
<feature type="region of interest" description="Disordered" evidence="3">
    <location>
        <begin position="876"/>
        <end position="936"/>
    </location>
</feature>
<evidence type="ECO:0000256" key="1">
    <source>
        <dbReference type="ARBA" id="ARBA00010883"/>
    </source>
</evidence>
<dbReference type="InterPro" id="IPR003114">
    <property type="entry name" value="Phox_assoc"/>
</dbReference>
<evidence type="ECO:0000256" key="3">
    <source>
        <dbReference type="SAM" id="MobiDB-lite"/>
    </source>
</evidence>
<keyword evidence="2" id="KW-0175">Coiled coil</keyword>
<feature type="compositionally biased region" description="Basic and acidic residues" evidence="3">
    <location>
        <begin position="1009"/>
        <end position="1018"/>
    </location>
</feature>
<evidence type="ECO:0000256" key="4">
    <source>
        <dbReference type="SAM" id="Phobius"/>
    </source>
</evidence>
<keyword evidence="4" id="KW-0472">Membrane</keyword>
<feature type="transmembrane region" description="Helical" evidence="4">
    <location>
        <begin position="58"/>
        <end position="76"/>
    </location>
</feature>
<evidence type="ECO:0000259" key="6">
    <source>
        <dbReference type="PROSITE" id="PS50195"/>
    </source>
</evidence>
<dbReference type="InterPro" id="IPR001683">
    <property type="entry name" value="PX_dom"/>
</dbReference>
<feature type="region of interest" description="Disordered" evidence="3">
    <location>
        <begin position="620"/>
        <end position="669"/>
    </location>
</feature>
<dbReference type="OrthoDB" id="120967at2759"/>
<dbReference type="SUPFAM" id="SSF48097">
    <property type="entry name" value="Regulator of G-protein signaling, RGS"/>
    <property type="match status" value="1"/>
</dbReference>
<dbReference type="PANTHER" id="PTHR22775:SF3">
    <property type="entry name" value="SORTING NEXIN-13"/>
    <property type="match status" value="1"/>
</dbReference>
<dbReference type="Proteomes" id="UP000320475">
    <property type="component" value="Unassembled WGS sequence"/>
</dbReference>
<feature type="domain" description="RGS" evidence="5">
    <location>
        <begin position="464"/>
        <end position="598"/>
    </location>
</feature>
<organism evidence="8 9">
    <name type="scientific">Synchytrium endobioticum</name>
    <dbReference type="NCBI Taxonomy" id="286115"/>
    <lineage>
        <taxon>Eukaryota</taxon>
        <taxon>Fungi</taxon>
        <taxon>Fungi incertae sedis</taxon>
        <taxon>Chytridiomycota</taxon>
        <taxon>Chytridiomycota incertae sedis</taxon>
        <taxon>Chytridiomycetes</taxon>
        <taxon>Synchytriales</taxon>
        <taxon>Synchytriaceae</taxon>
        <taxon>Synchytrium</taxon>
    </lineage>
</organism>
<comment type="similarity">
    <text evidence="1">Belongs to the sorting nexin family.</text>
</comment>
<dbReference type="EMBL" id="QEAM01000087">
    <property type="protein sequence ID" value="TPX47028.1"/>
    <property type="molecule type" value="Genomic_DNA"/>
</dbReference>
<feature type="coiled-coil region" evidence="2">
    <location>
        <begin position="1110"/>
        <end position="1174"/>
    </location>
</feature>
<reference evidence="8 9" key="1">
    <citation type="journal article" date="2019" name="Sci. Rep.">
        <title>Comparative genomics of chytrid fungi reveal insights into the obligate biotrophic and pathogenic lifestyle of Synchytrium endobioticum.</title>
        <authorList>
            <person name="van de Vossenberg B.T.L.H."/>
            <person name="Warris S."/>
            <person name="Nguyen H.D.T."/>
            <person name="van Gent-Pelzer M.P.E."/>
            <person name="Joly D.L."/>
            <person name="van de Geest H.C."/>
            <person name="Bonants P.J.M."/>
            <person name="Smith D.S."/>
            <person name="Levesque C.A."/>
            <person name="van der Lee T.A.J."/>
        </authorList>
    </citation>
    <scope>NUCLEOTIDE SEQUENCE [LARGE SCALE GENOMIC DNA]</scope>
    <source>
        <strain evidence="8 9">LEV6574</strain>
    </source>
</reference>
<dbReference type="Pfam" id="PF00615">
    <property type="entry name" value="RGS"/>
    <property type="match status" value="1"/>
</dbReference>
<dbReference type="PROSITE" id="PS50132">
    <property type="entry name" value="RGS"/>
    <property type="match status" value="1"/>
</dbReference>
<evidence type="ECO:0000313" key="9">
    <source>
        <dbReference type="Proteomes" id="UP000320475"/>
    </source>
</evidence>
<feature type="compositionally biased region" description="Acidic residues" evidence="3">
    <location>
        <begin position="1032"/>
        <end position="1057"/>
    </location>
</feature>
<dbReference type="InterPro" id="IPR016137">
    <property type="entry name" value="RGS"/>
</dbReference>
<feature type="compositionally biased region" description="Polar residues" evidence="3">
    <location>
        <begin position="1348"/>
        <end position="1366"/>
    </location>
</feature>
<dbReference type="InterPro" id="IPR044926">
    <property type="entry name" value="RGS_subdomain_2"/>
</dbReference>
<gene>
    <name evidence="8" type="ORF">SeLEV6574_g02885</name>
</gene>
<feature type="region of interest" description="Disordered" evidence="3">
    <location>
        <begin position="959"/>
        <end position="978"/>
    </location>
</feature>
<comment type="caution">
    <text evidence="8">The sequence shown here is derived from an EMBL/GenBank/DDBJ whole genome shotgun (WGS) entry which is preliminary data.</text>
</comment>
<feature type="region of interest" description="Disordered" evidence="3">
    <location>
        <begin position="1347"/>
        <end position="1376"/>
    </location>
</feature>
<dbReference type="InterPro" id="IPR036305">
    <property type="entry name" value="RGS_sf"/>
</dbReference>
<dbReference type="Gene3D" id="1.10.167.10">
    <property type="entry name" value="Regulator of G-protein Signalling 4, domain 2"/>
    <property type="match status" value="1"/>
</dbReference>
<protein>
    <recommendedName>
        <fullName evidence="10">PX domain-containing protein</fullName>
    </recommendedName>
</protein>
<feature type="compositionally biased region" description="Polar residues" evidence="3">
    <location>
        <begin position="905"/>
        <end position="927"/>
    </location>
</feature>
<feature type="compositionally biased region" description="Low complexity" evidence="3">
    <location>
        <begin position="630"/>
        <end position="639"/>
    </location>
</feature>
<dbReference type="PANTHER" id="PTHR22775">
    <property type="entry name" value="SORTING NEXIN"/>
    <property type="match status" value="1"/>
</dbReference>
<accession>A0A507D6Y6</accession>
<dbReference type="InterPro" id="IPR036871">
    <property type="entry name" value="PX_dom_sf"/>
</dbReference>
<dbReference type="Pfam" id="PF00787">
    <property type="entry name" value="PX"/>
    <property type="match status" value="1"/>
</dbReference>
<feature type="compositionally biased region" description="Polar residues" evidence="3">
    <location>
        <begin position="655"/>
        <end position="666"/>
    </location>
</feature>
<keyword evidence="4" id="KW-1133">Transmembrane helix</keyword>
<evidence type="ECO:0000259" key="5">
    <source>
        <dbReference type="PROSITE" id="PS50132"/>
    </source>
</evidence>
<evidence type="ECO:0008006" key="10">
    <source>
        <dbReference type="Google" id="ProtNLM"/>
    </source>
</evidence>
<feature type="compositionally biased region" description="Low complexity" evidence="3">
    <location>
        <begin position="849"/>
        <end position="862"/>
    </location>
</feature>
<dbReference type="SMART" id="SM00315">
    <property type="entry name" value="RGS"/>
    <property type="match status" value="1"/>
</dbReference>
<proteinExistence type="inferred from homology"/>
<feature type="transmembrane region" description="Helical" evidence="4">
    <location>
        <begin position="22"/>
        <end position="46"/>
    </location>
</feature>
<feature type="domain" description="PX" evidence="6">
    <location>
        <begin position="1184"/>
        <end position="1308"/>
    </location>
</feature>
<dbReference type="InterPro" id="IPR013937">
    <property type="entry name" value="Sorting_nexin_C"/>
</dbReference>
<dbReference type="PROSITE" id="PS51207">
    <property type="entry name" value="PXA"/>
    <property type="match status" value="1"/>
</dbReference>
<feature type="region of interest" description="Disordered" evidence="3">
    <location>
        <begin position="811"/>
        <end position="862"/>
    </location>
</feature>
<dbReference type="SUPFAM" id="SSF64268">
    <property type="entry name" value="PX domain"/>
    <property type="match status" value="1"/>
</dbReference>
<feature type="domain" description="PXA" evidence="7">
    <location>
        <begin position="127"/>
        <end position="319"/>
    </location>
</feature>
<dbReference type="Pfam" id="PF02194">
    <property type="entry name" value="PXA"/>
    <property type="match status" value="1"/>
</dbReference>
<dbReference type="PROSITE" id="PS50195">
    <property type="entry name" value="PX"/>
    <property type="match status" value="1"/>
</dbReference>
<dbReference type="GO" id="GO:0035091">
    <property type="term" value="F:phosphatidylinositol binding"/>
    <property type="evidence" value="ECO:0007669"/>
    <property type="project" value="InterPro"/>
</dbReference>
<dbReference type="Pfam" id="PF08628">
    <property type="entry name" value="Nexin_C"/>
    <property type="match status" value="1"/>
</dbReference>
<dbReference type="VEuPathDB" id="FungiDB:SeMB42_g06850"/>
<dbReference type="SMART" id="SM00312">
    <property type="entry name" value="PX"/>
    <property type="match status" value="1"/>
</dbReference>